<evidence type="ECO:0000256" key="1">
    <source>
        <dbReference type="SAM" id="SignalP"/>
    </source>
</evidence>
<dbReference type="Proteomes" id="UP000555448">
    <property type="component" value="Unassembled WGS sequence"/>
</dbReference>
<gene>
    <name evidence="2" type="ORF">HNO88_001228</name>
</gene>
<reference evidence="2 3" key="1">
    <citation type="submission" date="2020-08" db="EMBL/GenBank/DDBJ databases">
        <title>Functional genomics of gut bacteria from endangered species of beetles.</title>
        <authorList>
            <person name="Carlos-Shanley C."/>
        </authorList>
    </citation>
    <scope>NUCLEOTIDE SEQUENCE [LARGE SCALE GENOMIC DNA]</scope>
    <source>
        <strain evidence="2 3">S00245</strain>
    </source>
</reference>
<feature type="signal peptide" evidence="1">
    <location>
        <begin position="1"/>
        <end position="42"/>
    </location>
</feature>
<keyword evidence="1" id="KW-0732">Signal</keyword>
<accession>A0A7W7NW08</accession>
<dbReference type="AlphaFoldDB" id="A0A7W7NW08"/>
<sequence length="180" mass="19375">MRWPQKDYQDMNIHNPSGIFSRTLAAAALGAVALAGSAPAAAQYKQEVRNDMRRCETGDGPAVLVTVEGVKSSTGKLRIQTYRGTPGDWLQKGRWLSRIEVPARAGRMTFCLPVPAAGSYAVAVRHDVNGNGDTDIRSDGGGMSNNPSINIFNLGKPSVSKTAFPVGNGVRPIRIQMKYM</sequence>
<evidence type="ECO:0000313" key="3">
    <source>
        <dbReference type="Proteomes" id="UP000555448"/>
    </source>
</evidence>
<name>A0A7W7NW08_9SPHN</name>
<feature type="chain" id="PRO_5031434124" evidence="1">
    <location>
        <begin position="43"/>
        <end position="180"/>
    </location>
</feature>
<proteinExistence type="predicted"/>
<dbReference type="Pfam" id="PF09912">
    <property type="entry name" value="DUF2141"/>
    <property type="match status" value="1"/>
</dbReference>
<evidence type="ECO:0000313" key="2">
    <source>
        <dbReference type="EMBL" id="MBB4857914.1"/>
    </source>
</evidence>
<dbReference type="InterPro" id="IPR018673">
    <property type="entry name" value="DUF2141"/>
</dbReference>
<protein>
    <submittedName>
        <fullName evidence="2">Uncharacterized protein (DUF2141 family)</fullName>
    </submittedName>
</protein>
<comment type="caution">
    <text evidence="2">The sequence shown here is derived from an EMBL/GenBank/DDBJ whole genome shotgun (WGS) entry which is preliminary data.</text>
</comment>
<dbReference type="EMBL" id="JACHLR010000004">
    <property type="protein sequence ID" value="MBB4857914.1"/>
    <property type="molecule type" value="Genomic_DNA"/>
</dbReference>
<keyword evidence="3" id="KW-1185">Reference proteome</keyword>
<organism evidence="2 3">
    <name type="scientific">Novosphingobium chloroacetimidivorans</name>
    <dbReference type="NCBI Taxonomy" id="1428314"/>
    <lineage>
        <taxon>Bacteria</taxon>
        <taxon>Pseudomonadati</taxon>
        <taxon>Pseudomonadota</taxon>
        <taxon>Alphaproteobacteria</taxon>
        <taxon>Sphingomonadales</taxon>
        <taxon>Sphingomonadaceae</taxon>
        <taxon>Novosphingobium</taxon>
    </lineage>
</organism>